<keyword evidence="3" id="KW-0012">Acyltransferase</keyword>
<feature type="transmembrane region" description="Helical" evidence="1">
    <location>
        <begin position="66"/>
        <end position="91"/>
    </location>
</feature>
<evidence type="ECO:0000313" key="3">
    <source>
        <dbReference type="EMBL" id="QJW89552.1"/>
    </source>
</evidence>
<name>A0A6M5Y9Q1_9BACT</name>
<sequence>MPVFFVLTGFFSALLLQRRGITSFIRNRCQRVLYPFIVFFCLMNVIRVTTLFLVTPHELDQIPGPTLFGIPLLALGLTAHLWFLYLLLYFYSGTWLLTRLIGSSQFPHPTISKVLVSPLALAGWVGLLALVLYGMPVATFFADGDLLLNWRIMLGYGLFYSFGWLLYQAQAIRQLWQRWAWPFLFAGVLIFIGYQSLLPPITDGPNVAPSRQAQLSVLSAASSWLLGISFIGLFDRYVNQTHPTWQYFADASYWVYLIHVPICVWIQTLLIPVEAPALVKFGVVLLVTAFVSLLSYDLLVRGTAIGRWLNGRSELPLWRQWFSAPVRVR</sequence>
<keyword evidence="1" id="KW-0472">Membrane</keyword>
<dbReference type="InterPro" id="IPR002656">
    <property type="entry name" value="Acyl_transf_3_dom"/>
</dbReference>
<dbReference type="Proteomes" id="UP000502756">
    <property type="component" value="Chromosome"/>
</dbReference>
<keyword evidence="3" id="KW-0808">Transferase</keyword>
<dbReference type="EMBL" id="CP053435">
    <property type="protein sequence ID" value="QJW89552.1"/>
    <property type="molecule type" value="Genomic_DNA"/>
</dbReference>
<protein>
    <submittedName>
        <fullName evidence="3">Acyltransferase family protein</fullName>
    </submittedName>
</protein>
<dbReference type="InterPro" id="IPR050623">
    <property type="entry name" value="Glucan_succinyl_AcylTrfase"/>
</dbReference>
<feature type="transmembrane region" description="Helical" evidence="1">
    <location>
        <begin position="278"/>
        <end position="299"/>
    </location>
</feature>
<dbReference type="PANTHER" id="PTHR36927">
    <property type="entry name" value="BLR4337 PROTEIN"/>
    <property type="match status" value="1"/>
</dbReference>
<gene>
    <name evidence="3" type="ORF">HNV11_09250</name>
</gene>
<proteinExistence type="predicted"/>
<keyword evidence="1" id="KW-1133">Transmembrane helix</keyword>
<reference evidence="3 4" key="1">
    <citation type="submission" date="2020-05" db="EMBL/GenBank/DDBJ databases">
        <title>Genome sequencing of Spirosoma sp. TS118.</title>
        <authorList>
            <person name="Lee J.-H."/>
            <person name="Jeong S."/>
            <person name="Zhao L."/>
            <person name="Jung J.-H."/>
            <person name="Kim M.-K."/>
            <person name="Lim S."/>
        </authorList>
    </citation>
    <scope>NUCLEOTIDE SEQUENCE [LARGE SCALE GENOMIC DNA]</scope>
    <source>
        <strain evidence="3 4">TS118</strain>
    </source>
</reference>
<evidence type="ECO:0000256" key="1">
    <source>
        <dbReference type="SAM" id="Phobius"/>
    </source>
</evidence>
<keyword evidence="1" id="KW-0812">Transmembrane</keyword>
<dbReference type="Pfam" id="PF01757">
    <property type="entry name" value="Acyl_transf_3"/>
    <property type="match status" value="1"/>
</dbReference>
<accession>A0A6M5Y9Q1</accession>
<evidence type="ECO:0000313" key="4">
    <source>
        <dbReference type="Proteomes" id="UP000502756"/>
    </source>
</evidence>
<feature type="domain" description="Acyltransferase 3" evidence="2">
    <location>
        <begin position="1"/>
        <end position="295"/>
    </location>
</feature>
<organism evidence="3 4">
    <name type="scientific">Spirosoma taeanense</name>
    <dbReference type="NCBI Taxonomy" id="2735870"/>
    <lineage>
        <taxon>Bacteria</taxon>
        <taxon>Pseudomonadati</taxon>
        <taxon>Bacteroidota</taxon>
        <taxon>Cytophagia</taxon>
        <taxon>Cytophagales</taxon>
        <taxon>Cytophagaceae</taxon>
        <taxon>Spirosoma</taxon>
    </lineage>
</organism>
<feature type="transmembrane region" description="Helical" evidence="1">
    <location>
        <begin position="111"/>
        <end position="134"/>
    </location>
</feature>
<dbReference type="KEGG" id="stae:HNV11_09250"/>
<dbReference type="AlphaFoldDB" id="A0A6M5Y9Q1"/>
<feature type="transmembrane region" description="Helical" evidence="1">
    <location>
        <begin position="146"/>
        <end position="167"/>
    </location>
</feature>
<keyword evidence="4" id="KW-1185">Reference proteome</keyword>
<feature type="transmembrane region" description="Helical" evidence="1">
    <location>
        <begin position="213"/>
        <end position="233"/>
    </location>
</feature>
<feature type="transmembrane region" description="Helical" evidence="1">
    <location>
        <begin position="253"/>
        <end position="271"/>
    </location>
</feature>
<feature type="transmembrane region" description="Helical" evidence="1">
    <location>
        <begin position="179"/>
        <end position="201"/>
    </location>
</feature>
<feature type="transmembrane region" description="Helical" evidence="1">
    <location>
        <begin position="34"/>
        <end position="54"/>
    </location>
</feature>
<evidence type="ECO:0000259" key="2">
    <source>
        <dbReference type="Pfam" id="PF01757"/>
    </source>
</evidence>
<dbReference type="PANTHER" id="PTHR36927:SF1">
    <property type="entry name" value="MDO-LIKE PROTEIN"/>
    <property type="match status" value="1"/>
</dbReference>
<dbReference type="GO" id="GO:0016747">
    <property type="term" value="F:acyltransferase activity, transferring groups other than amino-acyl groups"/>
    <property type="evidence" value="ECO:0007669"/>
    <property type="project" value="InterPro"/>
</dbReference>